<gene>
    <name evidence="1" type="ORF">DES49_0051</name>
</gene>
<dbReference type="PIRSF" id="PIRSF029288">
    <property type="entry name" value="SciE_ImpE"/>
    <property type="match status" value="1"/>
</dbReference>
<comment type="caution">
    <text evidence="1">The sequence shown here is derived from an EMBL/GenBank/DDBJ whole genome shotgun (WGS) entry which is preliminary data.</text>
</comment>
<evidence type="ECO:0000313" key="2">
    <source>
        <dbReference type="Proteomes" id="UP000295830"/>
    </source>
</evidence>
<evidence type="ECO:0000313" key="1">
    <source>
        <dbReference type="EMBL" id="TDT43952.1"/>
    </source>
</evidence>
<dbReference type="Gene3D" id="1.25.40.10">
    <property type="entry name" value="Tetratricopeptide repeat domain"/>
    <property type="match status" value="1"/>
</dbReference>
<name>A0A4R7JZH6_9GAMM</name>
<keyword evidence="2" id="KW-1185">Reference proteome</keyword>
<dbReference type="OrthoDB" id="5416084at2"/>
<dbReference type="RefSeq" id="WP_133734390.1">
    <property type="nucleotide sequence ID" value="NZ_SOAX01000001.1"/>
</dbReference>
<protein>
    <submittedName>
        <fullName evidence="1">Type VI secretion system protein ImpE</fullName>
    </submittedName>
</protein>
<dbReference type="Pfam" id="PF14559">
    <property type="entry name" value="TPR_19"/>
    <property type="match status" value="1"/>
</dbReference>
<reference evidence="1 2" key="1">
    <citation type="submission" date="2019-03" db="EMBL/GenBank/DDBJ databases">
        <title>Genomic Encyclopedia of Type Strains, Phase IV (KMG-IV): sequencing the most valuable type-strain genomes for metagenomic binning, comparative biology and taxonomic classification.</title>
        <authorList>
            <person name="Goeker M."/>
        </authorList>
    </citation>
    <scope>NUCLEOTIDE SEQUENCE [LARGE SCALE GENOMIC DNA]</scope>
    <source>
        <strain evidence="1 2">DSM 15505</strain>
    </source>
</reference>
<proteinExistence type="predicted"/>
<organism evidence="1 2">
    <name type="scientific">Halospina denitrificans</name>
    <dbReference type="NCBI Taxonomy" id="332522"/>
    <lineage>
        <taxon>Bacteria</taxon>
        <taxon>Pseudomonadati</taxon>
        <taxon>Pseudomonadota</taxon>
        <taxon>Gammaproteobacteria</taxon>
        <taxon>Halospina</taxon>
    </lineage>
</organism>
<dbReference type="EMBL" id="SOAX01000001">
    <property type="protein sequence ID" value="TDT43952.1"/>
    <property type="molecule type" value="Genomic_DNA"/>
</dbReference>
<sequence length="269" mass="29699">MDVIKQYLSAGQLQEAIEHLQQELRQSPGASDLRACLVELLCIAGDLERADEVLEHLAKHHQDWLAGAANLRQLLRAQQARLALREGKLADDVIATPGESLEALLELNLNLSNGKTEKARDAASALESARAGDVFQAGESQGEIRDCDDSLNGYVEGLGTDGYYYLWQWNEIDALRFQKPSSPIELIWRRALIELSDGRQGEAFLPLTYATSGTDAQKLGRETDWVEHEPQLVTGLGLKMFLVGDEAVSLEGIQDVERVEPVEAHDEAL</sequence>
<dbReference type="Proteomes" id="UP000295830">
    <property type="component" value="Unassembled WGS sequence"/>
</dbReference>
<dbReference type="InterPro" id="IPR009211">
    <property type="entry name" value="TagJ"/>
</dbReference>
<dbReference type="SUPFAM" id="SSF144059">
    <property type="entry name" value="ImpE-like"/>
    <property type="match status" value="1"/>
</dbReference>
<dbReference type="InterPro" id="IPR011990">
    <property type="entry name" value="TPR-like_helical_dom_sf"/>
</dbReference>
<dbReference type="AlphaFoldDB" id="A0A4R7JZH6"/>
<dbReference type="Pfam" id="PF07024">
    <property type="entry name" value="ImpE"/>
    <property type="match status" value="1"/>
</dbReference>
<accession>A0A4R7JZH6</accession>